<feature type="transmembrane region" description="Helical" evidence="7">
    <location>
        <begin position="238"/>
        <end position="258"/>
    </location>
</feature>
<dbReference type="InterPro" id="IPR000515">
    <property type="entry name" value="MetI-like"/>
</dbReference>
<accession>A0A0K9G7I7</accession>
<comment type="subcellular location">
    <subcellularLocation>
        <location evidence="1 7">Cell membrane</location>
        <topology evidence="1 7">Multi-pass membrane protein</topology>
    </subcellularLocation>
</comment>
<dbReference type="InterPro" id="IPR050901">
    <property type="entry name" value="BP-dep_ABC_trans_perm"/>
</dbReference>
<dbReference type="Gene3D" id="1.10.3720.10">
    <property type="entry name" value="MetI-like"/>
    <property type="match status" value="1"/>
</dbReference>
<dbReference type="Proteomes" id="UP000037146">
    <property type="component" value="Unassembled WGS sequence"/>
</dbReference>
<dbReference type="PANTHER" id="PTHR32243">
    <property type="entry name" value="MALTOSE TRANSPORT SYSTEM PERMEASE-RELATED"/>
    <property type="match status" value="1"/>
</dbReference>
<dbReference type="AlphaFoldDB" id="A0A0K9G7I7"/>
<evidence type="ECO:0000313" key="10">
    <source>
        <dbReference type="Proteomes" id="UP000037146"/>
    </source>
</evidence>
<dbReference type="OrthoDB" id="9810086at2"/>
<keyword evidence="3" id="KW-1003">Cell membrane</keyword>
<evidence type="ECO:0000256" key="2">
    <source>
        <dbReference type="ARBA" id="ARBA00022448"/>
    </source>
</evidence>
<sequence>MNKQKKMAVKTILTNISVYLILFIFILPFLWMILASFKNQQQILDTSNLFVFTPNFENYVSVFTQYAFMDFIVNSFLVAAASTFFGLLLGLPAAYAIAKYKQSGLGLLILIARIVPGISFLIPWFIIFSRLELIDTYTALTLSHMLVTMPFIIWVMIPFFESLPGELEESARIDGCTTTGAFIRVILPISGPGIVTASILAFIFSWNNFMFSLILAGEQTKTLPIAIFNFLSYSEINWGGLMAASVIITLPVLIIALFMQRFIIAGLTGGAVKG</sequence>
<dbReference type="SUPFAM" id="SSF161098">
    <property type="entry name" value="MetI-like"/>
    <property type="match status" value="1"/>
</dbReference>
<dbReference type="Pfam" id="PF00528">
    <property type="entry name" value="BPD_transp_1"/>
    <property type="match status" value="1"/>
</dbReference>
<name>A0A0K9G7I7_9BACI</name>
<evidence type="ECO:0000256" key="5">
    <source>
        <dbReference type="ARBA" id="ARBA00022989"/>
    </source>
</evidence>
<dbReference type="STRING" id="1679170.AC625_23760"/>
<evidence type="ECO:0000256" key="3">
    <source>
        <dbReference type="ARBA" id="ARBA00022475"/>
    </source>
</evidence>
<proteinExistence type="inferred from homology"/>
<dbReference type="PROSITE" id="PS50928">
    <property type="entry name" value="ABC_TM1"/>
    <property type="match status" value="1"/>
</dbReference>
<feature type="domain" description="ABC transmembrane type-1" evidence="8">
    <location>
        <begin position="72"/>
        <end position="259"/>
    </location>
</feature>
<keyword evidence="2 7" id="KW-0813">Transport</keyword>
<reference evidence="10" key="1">
    <citation type="submission" date="2015-07" db="EMBL/GenBank/DDBJ databases">
        <title>Genome sequencing project for genomic taxonomy and phylogenomics of Bacillus-like bacteria.</title>
        <authorList>
            <person name="Liu B."/>
            <person name="Wang J."/>
            <person name="Zhu Y."/>
            <person name="Liu G."/>
            <person name="Chen Q."/>
            <person name="Chen Z."/>
            <person name="Lan J."/>
            <person name="Che J."/>
            <person name="Ge C."/>
            <person name="Shi H."/>
            <person name="Pan Z."/>
            <person name="Liu X."/>
        </authorList>
    </citation>
    <scope>NUCLEOTIDE SEQUENCE [LARGE SCALE GENOMIC DNA]</scope>
    <source>
        <strain evidence="10">FJAT-27997</strain>
    </source>
</reference>
<feature type="transmembrane region" description="Helical" evidence="7">
    <location>
        <begin position="139"/>
        <end position="160"/>
    </location>
</feature>
<keyword evidence="5 7" id="KW-1133">Transmembrane helix</keyword>
<evidence type="ECO:0000256" key="6">
    <source>
        <dbReference type="ARBA" id="ARBA00023136"/>
    </source>
</evidence>
<evidence type="ECO:0000256" key="1">
    <source>
        <dbReference type="ARBA" id="ARBA00004651"/>
    </source>
</evidence>
<dbReference type="CDD" id="cd06261">
    <property type="entry name" value="TM_PBP2"/>
    <property type="match status" value="1"/>
</dbReference>
<evidence type="ECO:0000256" key="7">
    <source>
        <dbReference type="RuleBase" id="RU363032"/>
    </source>
</evidence>
<protein>
    <submittedName>
        <fullName evidence="9">Sugar ABC transporter permease</fullName>
    </submittedName>
</protein>
<dbReference type="PANTHER" id="PTHR32243:SF18">
    <property type="entry name" value="INNER MEMBRANE ABC TRANSPORTER PERMEASE PROTEIN YCJP"/>
    <property type="match status" value="1"/>
</dbReference>
<dbReference type="RefSeq" id="WP_049683904.1">
    <property type="nucleotide sequence ID" value="NZ_LFZW01000002.1"/>
</dbReference>
<feature type="transmembrane region" description="Helical" evidence="7">
    <location>
        <begin position="105"/>
        <end position="127"/>
    </location>
</feature>
<dbReference type="GO" id="GO:0055085">
    <property type="term" value="P:transmembrane transport"/>
    <property type="evidence" value="ECO:0007669"/>
    <property type="project" value="InterPro"/>
</dbReference>
<feature type="transmembrane region" description="Helical" evidence="7">
    <location>
        <begin position="12"/>
        <end position="34"/>
    </location>
</feature>
<keyword evidence="6 7" id="KW-0472">Membrane</keyword>
<dbReference type="GO" id="GO:0005886">
    <property type="term" value="C:plasma membrane"/>
    <property type="evidence" value="ECO:0007669"/>
    <property type="project" value="UniProtKB-SubCell"/>
</dbReference>
<feature type="transmembrane region" description="Helical" evidence="7">
    <location>
        <begin position="71"/>
        <end position="98"/>
    </location>
</feature>
<dbReference type="EMBL" id="LFZW01000002">
    <property type="protein sequence ID" value="KMY42684.1"/>
    <property type="molecule type" value="Genomic_DNA"/>
</dbReference>
<comment type="similarity">
    <text evidence="7">Belongs to the binding-protein-dependent transport system permease family.</text>
</comment>
<keyword evidence="4 7" id="KW-0812">Transmembrane</keyword>
<evidence type="ECO:0000256" key="4">
    <source>
        <dbReference type="ARBA" id="ARBA00022692"/>
    </source>
</evidence>
<evidence type="ECO:0000313" key="9">
    <source>
        <dbReference type="EMBL" id="KMY42684.1"/>
    </source>
</evidence>
<evidence type="ECO:0000259" key="8">
    <source>
        <dbReference type="PROSITE" id="PS50928"/>
    </source>
</evidence>
<gene>
    <name evidence="9" type="ORF">AC625_23760</name>
</gene>
<organism evidence="9 10">
    <name type="scientific">Peribacillus loiseleuriae</name>
    <dbReference type="NCBI Taxonomy" id="1679170"/>
    <lineage>
        <taxon>Bacteria</taxon>
        <taxon>Bacillati</taxon>
        <taxon>Bacillota</taxon>
        <taxon>Bacilli</taxon>
        <taxon>Bacillales</taxon>
        <taxon>Bacillaceae</taxon>
        <taxon>Peribacillus</taxon>
    </lineage>
</organism>
<dbReference type="PATRIC" id="fig|1679170.3.peg.5321"/>
<feature type="transmembrane region" description="Helical" evidence="7">
    <location>
        <begin position="181"/>
        <end position="206"/>
    </location>
</feature>
<dbReference type="InterPro" id="IPR035906">
    <property type="entry name" value="MetI-like_sf"/>
</dbReference>
<keyword evidence="10" id="KW-1185">Reference proteome</keyword>
<comment type="caution">
    <text evidence="9">The sequence shown here is derived from an EMBL/GenBank/DDBJ whole genome shotgun (WGS) entry which is preliminary data.</text>
</comment>